<dbReference type="FunFam" id="3.40.50.300:FF:000032">
    <property type="entry name" value="Export ABC transporter ATP-binding protein"/>
    <property type="match status" value="1"/>
</dbReference>
<dbReference type="GO" id="GO:0098796">
    <property type="term" value="C:membrane protein complex"/>
    <property type="evidence" value="ECO:0007669"/>
    <property type="project" value="UniProtKB-ARBA"/>
</dbReference>
<dbReference type="InterPro" id="IPR015854">
    <property type="entry name" value="ABC_transpr_LolD-like"/>
</dbReference>
<dbReference type="PROSITE" id="PS50893">
    <property type="entry name" value="ABC_TRANSPORTER_2"/>
    <property type="match status" value="1"/>
</dbReference>
<dbReference type="GO" id="GO:0016887">
    <property type="term" value="F:ATP hydrolysis activity"/>
    <property type="evidence" value="ECO:0007669"/>
    <property type="project" value="InterPro"/>
</dbReference>
<dbReference type="GO" id="GO:0022857">
    <property type="term" value="F:transmembrane transporter activity"/>
    <property type="evidence" value="ECO:0007669"/>
    <property type="project" value="UniProtKB-ARBA"/>
</dbReference>
<keyword evidence="2" id="KW-0547">Nucleotide-binding</keyword>
<dbReference type="SUPFAM" id="SSF52540">
    <property type="entry name" value="P-loop containing nucleoside triphosphate hydrolases"/>
    <property type="match status" value="1"/>
</dbReference>
<sequence length="223" mass="24711">MIDLTHLSKSYLMGDSEVKALDDISFQAAAGEFVAILGPSGSGKSTLMNILGCLDMPDSGQYFLDGIDINHSTDNELAQIRNHKIGFIFQNFNLLSKLNALENVEVPLMYKGASARESKELASYYLERVGLKDREKHTPKELSGGQQQRIAIARALACRPQIILADEPTGALDQKTGREIMEILRELNDLGQTIILITHDTQISRQADRAVNIVDGRIFPELR</sequence>
<dbReference type="Proteomes" id="UP000007488">
    <property type="component" value="Chromosome"/>
</dbReference>
<keyword evidence="5" id="KW-0378">Hydrolase</keyword>
<dbReference type="eggNOG" id="COG1136">
    <property type="taxonomic scope" value="Bacteria"/>
</dbReference>
<dbReference type="InterPro" id="IPR017871">
    <property type="entry name" value="ABC_transporter-like_CS"/>
</dbReference>
<proteinExistence type="predicted"/>
<dbReference type="RefSeq" id="WP_013624196.1">
    <property type="nucleotide sequence ID" value="NC_015172.1"/>
</dbReference>
<evidence type="ECO:0000256" key="1">
    <source>
        <dbReference type="ARBA" id="ARBA00022448"/>
    </source>
</evidence>
<dbReference type="Gene3D" id="3.40.50.300">
    <property type="entry name" value="P-loop containing nucleotide triphosphate hydrolases"/>
    <property type="match status" value="1"/>
</dbReference>
<dbReference type="SMART" id="SM00382">
    <property type="entry name" value="AAA"/>
    <property type="match status" value="1"/>
</dbReference>
<dbReference type="InterPro" id="IPR003593">
    <property type="entry name" value="AAA+_ATPase"/>
</dbReference>
<dbReference type="InterPro" id="IPR003439">
    <property type="entry name" value="ABC_transporter-like_ATP-bd"/>
</dbReference>
<dbReference type="PANTHER" id="PTHR24220">
    <property type="entry name" value="IMPORT ATP-BINDING PROTEIN"/>
    <property type="match status" value="1"/>
</dbReference>
<name>F0T2K7_SYNGF</name>
<organism evidence="5 6">
    <name type="scientific">Syntrophobotulus glycolicus (strain DSM 8271 / FlGlyR)</name>
    <dbReference type="NCBI Taxonomy" id="645991"/>
    <lineage>
        <taxon>Bacteria</taxon>
        <taxon>Bacillati</taxon>
        <taxon>Bacillota</taxon>
        <taxon>Clostridia</taxon>
        <taxon>Eubacteriales</taxon>
        <taxon>Desulfitobacteriaceae</taxon>
        <taxon>Syntrophobotulus</taxon>
    </lineage>
</organism>
<evidence type="ECO:0000259" key="4">
    <source>
        <dbReference type="PROSITE" id="PS50893"/>
    </source>
</evidence>
<dbReference type="PANTHER" id="PTHR24220:SF86">
    <property type="entry name" value="ABC TRANSPORTER ABCH.1"/>
    <property type="match status" value="1"/>
</dbReference>
<reference evidence="6" key="2">
    <citation type="submission" date="2011-02" db="EMBL/GenBank/DDBJ databases">
        <title>The complete genome of Syntrophobotulus glycolicus DSM 8271.</title>
        <authorList>
            <person name="Lucas S."/>
            <person name="Copeland A."/>
            <person name="Lapidus A."/>
            <person name="Bruce D."/>
            <person name="Goodwin L."/>
            <person name="Pitluck S."/>
            <person name="Kyrpides N."/>
            <person name="Mavromatis K."/>
            <person name="Pagani I."/>
            <person name="Ivanova N."/>
            <person name="Mikhailova N."/>
            <person name="Chertkov O."/>
            <person name="Held B."/>
            <person name="Detter J.C."/>
            <person name="Tapia R."/>
            <person name="Han C."/>
            <person name="Land M."/>
            <person name="Hauser L."/>
            <person name="Markowitz V."/>
            <person name="Cheng J.-F."/>
            <person name="Hugenholtz P."/>
            <person name="Woyke T."/>
            <person name="Wu D."/>
            <person name="Spring S."/>
            <person name="Schroeder M."/>
            <person name="Brambilla E."/>
            <person name="Klenk H.-P."/>
            <person name="Eisen J.A."/>
        </authorList>
    </citation>
    <scope>NUCLEOTIDE SEQUENCE [LARGE SCALE GENOMIC DNA]</scope>
    <source>
        <strain evidence="6">DSM 8271 / FlGlyR</strain>
    </source>
</reference>
<dbReference type="Pfam" id="PF00005">
    <property type="entry name" value="ABC_tran"/>
    <property type="match status" value="1"/>
</dbReference>
<keyword evidence="1" id="KW-0813">Transport</keyword>
<accession>F0T2K7</accession>
<evidence type="ECO:0000256" key="3">
    <source>
        <dbReference type="ARBA" id="ARBA00022840"/>
    </source>
</evidence>
<protein>
    <submittedName>
        <fullName evidence="5">Phosphonate-transporting ATPase</fullName>
        <ecNumber evidence="5">3.6.3.28</ecNumber>
    </submittedName>
</protein>
<dbReference type="EC" id="3.6.3.28" evidence="5"/>
<dbReference type="HOGENOM" id="CLU_000604_1_22_9"/>
<keyword evidence="3" id="KW-0067">ATP-binding</keyword>
<gene>
    <name evidence="5" type="ordered locus">Sgly_0984</name>
</gene>
<dbReference type="PROSITE" id="PS00211">
    <property type="entry name" value="ABC_TRANSPORTER_1"/>
    <property type="match status" value="1"/>
</dbReference>
<feature type="domain" description="ABC transporter" evidence="4">
    <location>
        <begin position="2"/>
        <end position="222"/>
    </location>
</feature>
<dbReference type="CDD" id="cd03255">
    <property type="entry name" value="ABC_MJ0796_LolCDE_FtsE"/>
    <property type="match status" value="1"/>
</dbReference>
<reference evidence="5 6" key="1">
    <citation type="journal article" date="2011" name="Stand. Genomic Sci.">
        <title>Complete genome sequence of Syntrophobotulus glycolicus type strain (FlGlyR).</title>
        <authorList>
            <person name="Han C."/>
            <person name="Mwirichia R."/>
            <person name="Chertkov O."/>
            <person name="Held B."/>
            <person name="Lapidus A."/>
            <person name="Nolan M."/>
            <person name="Lucas S."/>
            <person name="Hammon N."/>
            <person name="Deshpande S."/>
            <person name="Cheng J.F."/>
            <person name="Tapia R."/>
            <person name="Goodwin L."/>
            <person name="Pitluck S."/>
            <person name="Huntemann M."/>
            <person name="Liolios K."/>
            <person name="Ivanova N."/>
            <person name="Pagani I."/>
            <person name="Mavromatis K."/>
            <person name="Ovchinikova G."/>
            <person name="Pati A."/>
            <person name="Chen A."/>
            <person name="Palaniappan K."/>
            <person name="Land M."/>
            <person name="Hauser L."/>
            <person name="Brambilla E.M."/>
            <person name="Rohde M."/>
            <person name="Spring S."/>
            <person name="Sikorski J."/>
            <person name="Goker M."/>
            <person name="Woyke T."/>
            <person name="Bristow J."/>
            <person name="Eisen J.A."/>
            <person name="Markowitz V."/>
            <person name="Hugenholtz P."/>
            <person name="Kyrpides N.C."/>
            <person name="Klenk H.P."/>
            <person name="Detter J.C."/>
        </authorList>
    </citation>
    <scope>NUCLEOTIDE SEQUENCE [LARGE SCALE GENOMIC DNA]</scope>
    <source>
        <strain evidence="6">DSM 8271 / FlGlyR</strain>
    </source>
</reference>
<evidence type="ECO:0000256" key="2">
    <source>
        <dbReference type="ARBA" id="ARBA00022741"/>
    </source>
</evidence>
<dbReference type="STRING" id="645991.Sgly_0984"/>
<keyword evidence="6" id="KW-1185">Reference proteome</keyword>
<dbReference type="AlphaFoldDB" id="F0T2K7"/>
<dbReference type="OrthoDB" id="9810992at2"/>
<dbReference type="GO" id="GO:0005524">
    <property type="term" value="F:ATP binding"/>
    <property type="evidence" value="ECO:0007669"/>
    <property type="project" value="UniProtKB-KW"/>
</dbReference>
<dbReference type="GO" id="GO:0005886">
    <property type="term" value="C:plasma membrane"/>
    <property type="evidence" value="ECO:0007669"/>
    <property type="project" value="TreeGrafter"/>
</dbReference>
<evidence type="ECO:0000313" key="5">
    <source>
        <dbReference type="EMBL" id="ADY55325.1"/>
    </source>
</evidence>
<dbReference type="EMBL" id="CP002547">
    <property type="protein sequence ID" value="ADY55325.1"/>
    <property type="molecule type" value="Genomic_DNA"/>
</dbReference>
<dbReference type="InterPro" id="IPR017911">
    <property type="entry name" value="MacB-like_ATP-bd"/>
</dbReference>
<evidence type="ECO:0000313" key="6">
    <source>
        <dbReference type="Proteomes" id="UP000007488"/>
    </source>
</evidence>
<dbReference type="KEGG" id="sgy:Sgly_0984"/>
<dbReference type="InterPro" id="IPR027417">
    <property type="entry name" value="P-loop_NTPase"/>
</dbReference>